<protein>
    <submittedName>
        <fullName evidence="1">Adhesin</fullName>
    </submittedName>
</protein>
<accession>A0ABT2WLY3</accession>
<sequence length="106" mass="11369">MQITDAARDLIQNFLKQKKAEGLRLYYLGGCGGPQYGFTTDEPEENDRVEIINGIRVAFDPEVGSTDNFTLDMVQDEDGTGLVLLGVPELDTSGGCGCGTSCGCKQ</sequence>
<comment type="caution">
    <text evidence="1">The sequence shown here is derived from an EMBL/GenBank/DDBJ whole genome shotgun (WGS) entry which is preliminary data.</text>
</comment>
<dbReference type="EMBL" id="JAOUSE010000070">
    <property type="protein sequence ID" value="MCU9595709.1"/>
    <property type="molecule type" value="Genomic_DNA"/>
</dbReference>
<dbReference type="SUPFAM" id="SSF89360">
    <property type="entry name" value="HesB-like domain"/>
    <property type="match status" value="1"/>
</dbReference>
<dbReference type="InterPro" id="IPR035903">
    <property type="entry name" value="HesB-like_dom_sf"/>
</dbReference>
<dbReference type="RefSeq" id="WP_173660601.1">
    <property type="nucleotide sequence ID" value="NZ_JAOUSE010000070.1"/>
</dbReference>
<name>A0ABT2WLY3_9BACI</name>
<evidence type="ECO:0000313" key="2">
    <source>
        <dbReference type="Proteomes" id="UP001208656"/>
    </source>
</evidence>
<reference evidence="1 2" key="1">
    <citation type="submission" date="2022-10" db="EMBL/GenBank/DDBJ databases">
        <title>Description of Fervidibacillus gen. nov. in the family Fervidibacillaceae fam. nov. with two species, Fervidibacillus albus sp. nov., and Fervidibacillus halotolerans sp. nov., isolated from tidal flat sediments.</title>
        <authorList>
            <person name="Kwon K.K."/>
            <person name="Yang S.-H."/>
        </authorList>
    </citation>
    <scope>NUCLEOTIDE SEQUENCE [LARGE SCALE GENOMIC DNA]</scope>
    <source>
        <strain evidence="1 2">DSM 23332</strain>
    </source>
</reference>
<proteinExistence type="predicted"/>
<dbReference type="Proteomes" id="UP001208656">
    <property type="component" value="Unassembled WGS sequence"/>
</dbReference>
<keyword evidence="2" id="KW-1185">Reference proteome</keyword>
<organism evidence="1 2">
    <name type="scientific">Pallidibacillus thermolactis</name>
    <dbReference type="NCBI Taxonomy" id="251051"/>
    <lineage>
        <taxon>Bacteria</taxon>
        <taxon>Bacillati</taxon>
        <taxon>Bacillota</taxon>
        <taxon>Bacilli</taxon>
        <taxon>Bacillales</taxon>
        <taxon>Bacillaceae</taxon>
        <taxon>Pallidibacillus</taxon>
    </lineage>
</organism>
<dbReference type="Gene3D" id="2.60.300.12">
    <property type="entry name" value="HesB-like domain"/>
    <property type="match status" value="1"/>
</dbReference>
<gene>
    <name evidence="1" type="ORF">OEV82_14870</name>
</gene>
<evidence type="ECO:0000313" key="1">
    <source>
        <dbReference type="EMBL" id="MCU9595709.1"/>
    </source>
</evidence>